<evidence type="ECO:0000256" key="7">
    <source>
        <dbReference type="ARBA" id="ARBA00023015"/>
    </source>
</evidence>
<evidence type="ECO:0000256" key="9">
    <source>
        <dbReference type="ARBA" id="ARBA00023163"/>
    </source>
</evidence>
<dbReference type="SMART" id="SM00355">
    <property type="entry name" value="ZnF_C2H2"/>
    <property type="match status" value="7"/>
</dbReference>
<evidence type="ECO:0000256" key="12">
    <source>
        <dbReference type="PROSITE-ProRule" id="PRU00042"/>
    </source>
</evidence>
<reference evidence="15 16" key="1">
    <citation type="journal article" date="2023" name="J. Hered.">
        <title>Chromosome-level genome of the wood stork (Mycteria americana) provides insight into avian chromosome evolution.</title>
        <authorList>
            <person name="Flamio R. Jr."/>
            <person name="Ramstad K.M."/>
        </authorList>
    </citation>
    <scope>NUCLEOTIDE SEQUENCE [LARGE SCALE GENOMIC DNA]</scope>
    <source>
        <strain evidence="15">JAX WOST 10</strain>
    </source>
</reference>
<feature type="domain" description="C2H2-type" evidence="14">
    <location>
        <begin position="196"/>
        <end position="225"/>
    </location>
</feature>
<dbReference type="FunFam" id="3.30.160.60:FF:000149">
    <property type="entry name" value="Zinc finger protein 569"/>
    <property type="match status" value="1"/>
</dbReference>
<evidence type="ECO:0000256" key="10">
    <source>
        <dbReference type="ARBA" id="ARBA00023242"/>
    </source>
</evidence>
<keyword evidence="5 12" id="KW-0863">Zinc-finger</keyword>
<evidence type="ECO:0000256" key="8">
    <source>
        <dbReference type="ARBA" id="ARBA00023125"/>
    </source>
</evidence>
<feature type="domain" description="C2H2-type" evidence="14">
    <location>
        <begin position="226"/>
        <end position="255"/>
    </location>
</feature>
<dbReference type="FunFam" id="3.30.160.60:FF:000125">
    <property type="entry name" value="Putative zinc finger protein 143"/>
    <property type="match status" value="2"/>
</dbReference>
<dbReference type="GO" id="GO:0042254">
    <property type="term" value="P:ribosome biogenesis"/>
    <property type="evidence" value="ECO:0007669"/>
    <property type="project" value="UniProtKB-KW"/>
</dbReference>
<evidence type="ECO:0000313" key="16">
    <source>
        <dbReference type="Proteomes" id="UP001333110"/>
    </source>
</evidence>
<dbReference type="AlphaFoldDB" id="A0AAN7RU64"/>
<dbReference type="FunFam" id="3.30.160.60:FF:000071">
    <property type="entry name" value="Putative zinc finger protein 143"/>
    <property type="match status" value="1"/>
</dbReference>
<dbReference type="GO" id="GO:0008270">
    <property type="term" value="F:zinc ion binding"/>
    <property type="evidence" value="ECO:0007669"/>
    <property type="project" value="UniProtKB-KW"/>
</dbReference>
<feature type="domain" description="C2H2-type" evidence="14">
    <location>
        <begin position="346"/>
        <end position="375"/>
    </location>
</feature>
<keyword evidence="6" id="KW-0862">Zinc</keyword>
<keyword evidence="10" id="KW-0539">Nucleus</keyword>
<dbReference type="PANTHER" id="PTHR23235">
    <property type="entry name" value="KRUEPPEL-LIKE TRANSCRIPTION FACTOR"/>
    <property type="match status" value="1"/>
</dbReference>
<accession>A0AAN7RU64</accession>
<dbReference type="EMBL" id="JAUNZN010000022">
    <property type="protein sequence ID" value="KAK4809071.1"/>
    <property type="molecule type" value="Genomic_DNA"/>
</dbReference>
<dbReference type="PROSITE" id="PS00028">
    <property type="entry name" value="ZINC_FINGER_C2H2_1"/>
    <property type="match status" value="7"/>
</dbReference>
<dbReference type="FunFam" id="3.30.160.60:FF:000072">
    <property type="entry name" value="zinc finger protein 143 isoform X1"/>
    <property type="match status" value="1"/>
</dbReference>
<keyword evidence="9" id="KW-0804">Transcription</keyword>
<dbReference type="Gene3D" id="3.30.160.60">
    <property type="entry name" value="Classic Zinc Finger"/>
    <property type="match status" value="7"/>
</dbReference>
<evidence type="ECO:0000256" key="1">
    <source>
        <dbReference type="ARBA" id="ARBA00004123"/>
    </source>
</evidence>
<comment type="caution">
    <text evidence="15">The sequence shown here is derived from an EMBL/GenBank/DDBJ whole genome shotgun (WGS) entry which is preliminary data.</text>
</comment>
<dbReference type="Proteomes" id="UP001333110">
    <property type="component" value="Unassembled WGS sequence"/>
</dbReference>
<dbReference type="PROSITE" id="PS50157">
    <property type="entry name" value="ZINC_FINGER_C2H2_2"/>
    <property type="match status" value="7"/>
</dbReference>
<keyword evidence="3" id="KW-0479">Metal-binding</keyword>
<dbReference type="SUPFAM" id="SSF57667">
    <property type="entry name" value="beta-beta-alpha zinc fingers"/>
    <property type="match status" value="4"/>
</dbReference>
<keyword evidence="16" id="KW-1185">Reference proteome</keyword>
<keyword evidence="7" id="KW-0805">Transcription regulation</keyword>
<dbReference type="Pfam" id="PF00096">
    <property type="entry name" value="zf-C2H2"/>
    <property type="match status" value="6"/>
</dbReference>
<dbReference type="FunFam" id="3.30.160.60:FF:001102">
    <property type="entry name" value="Transcription factor IIIA"/>
    <property type="match status" value="1"/>
</dbReference>
<feature type="region of interest" description="Disordered" evidence="13">
    <location>
        <begin position="1"/>
        <end position="20"/>
    </location>
</feature>
<evidence type="ECO:0000256" key="13">
    <source>
        <dbReference type="SAM" id="MobiDB-lite"/>
    </source>
</evidence>
<keyword evidence="8" id="KW-0238">DNA-binding</keyword>
<dbReference type="PANTHER" id="PTHR23235:SF176">
    <property type="entry name" value="C2H2-TYPE DOMAIN-CONTAINING PROTEIN"/>
    <property type="match status" value="1"/>
</dbReference>
<gene>
    <name evidence="15" type="ORF">QYF61_004007</name>
</gene>
<feature type="domain" description="C2H2-type" evidence="14">
    <location>
        <begin position="316"/>
        <end position="345"/>
    </location>
</feature>
<evidence type="ECO:0000259" key="14">
    <source>
        <dbReference type="PROSITE" id="PS50157"/>
    </source>
</evidence>
<feature type="domain" description="C2H2-type" evidence="14">
    <location>
        <begin position="376"/>
        <end position="404"/>
    </location>
</feature>
<feature type="domain" description="C2H2-type" evidence="14">
    <location>
        <begin position="256"/>
        <end position="285"/>
    </location>
</feature>
<evidence type="ECO:0000256" key="3">
    <source>
        <dbReference type="ARBA" id="ARBA00022723"/>
    </source>
</evidence>
<dbReference type="InterPro" id="IPR036236">
    <property type="entry name" value="Znf_C2H2_sf"/>
</dbReference>
<evidence type="ECO:0000256" key="6">
    <source>
        <dbReference type="ARBA" id="ARBA00022833"/>
    </source>
</evidence>
<organism evidence="15 16">
    <name type="scientific">Mycteria americana</name>
    <name type="common">Wood stork</name>
    <dbReference type="NCBI Taxonomy" id="33587"/>
    <lineage>
        <taxon>Eukaryota</taxon>
        <taxon>Metazoa</taxon>
        <taxon>Chordata</taxon>
        <taxon>Craniata</taxon>
        <taxon>Vertebrata</taxon>
        <taxon>Euteleostomi</taxon>
        <taxon>Archelosauria</taxon>
        <taxon>Archosauria</taxon>
        <taxon>Dinosauria</taxon>
        <taxon>Saurischia</taxon>
        <taxon>Theropoda</taxon>
        <taxon>Coelurosauria</taxon>
        <taxon>Aves</taxon>
        <taxon>Neognathae</taxon>
        <taxon>Neoaves</taxon>
        <taxon>Aequornithes</taxon>
        <taxon>Ciconiiformes</taxon>
        <taxon>Ciconiidae</taxon>
        <taxon>Mycteria</taxon>
    </lineage>
</organism>
<comment type="subcellular location">
    <subcellularLocation>
        <location evidence="1">Nucleus</location>
    </subcellularLocation>
</comment>
<sequence>MGQRGQLVGPERLDSAGSADGNFLTVSGEKLIEGQVIELEDGTTAYIHQVTVQKESVAFEDGQPVVLEDGSMAYIHNTAKESYDPSTFEAVQLEDGSTAYIHRPVIMPPGSTILEVQAETGLEELAGEEEDDAFDVETMNALKQYASKVSDEEEEGVTETCHMKSEDSSDIPSQQDLREEEVHSNEKGQQVGSRAFRCGYKGCGRLYTTAHHLKVHERAHTGDRPYTCDFPSCGKAFATGYGLKSHVRTHTGEKPYKCPEDVCSKAFKTSGDLQKHIRTHTGERPFKCPFVGCGRSFTTSNIRKVHIRTHTGERPYMCPEPNCGRGFTSATNYKNHMRIHTGEKPYMCTVPGCGKRFTEYSSLYKHHVVHTHCKPYTCNSCGKTYRQTSTLAMHKRSSHGELEATEESEQALYEQQQLEVFLSPLLLFPFPDSAAAADRGSPLKSQHIAFLSEVEEEEEKDDDGMPTQVSLISQDGTEQVSLSQEDLQALGSAISMVTQSGALPVPEEELAGGDTHAVANADGTETQPVTIVTSGAVMSEESAITSLHHQQVALLATANGTHIAVQLEEQQSLEEAISMAAAAIQHEPVTLDAAVSENGC</sequence>
<keyword evidence="2" id="KW-0690">Ribosome biogenesis</keyword>
<feature type="compositionally biased region" description="Basic and acidic residues" evidence="13">
    <location>
        <begin position="176"/>
        <end position="186"/>
    </location>
</feature>
<dbReference type="GO" id="GO:0005634">
    <property type="term" value="C:nucleus"/>
    <property type="evidence" value="ECO:0007669"/>
    <property type="project" value="UniProtKB-SubCell"/>
</dbReference>
<protein>
    <recommendedName>
        <fullName evidence="11">Transcription factor IIIA</fullName>
    </recommendedName>
</protein>
<feature type="region of interest" description="Disordered" evidence="13">
    <location>
        <begin position="147"/>
        <end position="188"/>
    </location>
</feature>
<proteinExistence type="predicted"/>
<dbReference type="FunFam" id="3.30.160.60:FF:000236">
    <property type="entry name" value="zinc finger protein 143 isoform X1"/>
    <property type="match status" value="1"/>
</dbReference>
<evidence type="ECO:0000256" key="4">
    <source>
        <dbReference type="ARBA" id="ARBA00022737"/>
    </source>
</evidence>
<keyword evidence="4" id="KW-0677">Repeat</keyword>
<dbReference type="GO" id="GO:0003677">
    <property type="term" value="F:DNA binding"/>
    <property type="evidence" value="ECO:0007669"/>
    <property type="project" value="UniProtKB-KW"/>
</dbReference>
<evidence type="ECO:0000256" key="11">
    <source>
        <dbReference type="ARBA" id="ARBA00040434"/>
    </source>
</evidence>
<name>A0AAN7RU64_MYCAM</name>
<evidence type="ECO:0000313" key="15">
    <source>
        <dbReference type="EMBL" id="KAK4809071.1"/>
    </source>
</evidence>
<dbReference type="InterPro" id="IPR013087">
    <property type="entry name" value="Znf_C2H2_type"/>
</dbReference>
<evidence type="ECO:0000256" key="5">
    <source>
        <dbReference type="ARBA" id="ARBA00022771"/>
    </source>
</evidence>
<evidence type="ECO:0000256" key="2">
    <source>
        <dbReference type="ARBA" id="ARBA00022517"/>
    </source>
</evidence>
<feature type="domain" description="C2H2-type" evidence="14">
    <location>
        <begin position="286"/>
        <end position="315"/>
    </location>
</feature>